<proteinExistence type="predicted"/>
<evidence type="ECO:0000313" key="1">
    <source>
        <dbReference type="EMBL" id="KAJ9052708.1"/>
    </source>
</evidence>
<reference evidence="1" key="1">
    <citation type="submission" date="2022-04" db="EMBL/GenBank/DDBJ databases">
        <title>Genome of the entomopathogenic fungus Entomophthora muscae.</title>
        <authorList>
            <person name="Elya C."/>
            <person name="Lovett B.R."/>
            <person name="Lee E."/>
            <person name="Macias A.M."/>
            <person name="Hajek A.E."/>
            <person name="De Bivort B.L."/>
            <person name="Kasson M.T."/>
            <person name="De Fine Licht H.H."/>
            <person name="Stajich J.E."/>
        </authorList>
    </citation>
    <scope>NUCLEOTIDE SEQUENCE</scope>
    <source>
        <strain evidence="1">Berkeley</strain>
    </source>
</reference>
<dbReference type="EMBL" id="QTSX02006618">
    <property type="protein sequence ID" value="KAJ9052708.1"/>
    <property type="molecule type" value="Genomic_DNA"/>
</dbReference>
<protein>
    <submittedName>
        <fullName evidence="1">ERAD-associated protein</fullName>
    </submittedName>
</protein>
<accession>A0ACC2RRQ7</accession>
<sequence>MFLKKLLLGLALSSQLYVLGNPGTEHQDLLKSDESGASSQDLKNHPGQAIFTEAMSLIKKLNKAEISKSGIDSNRGEGRDIPILRTVIRFAKETLFSKAEDKPEAENVPESDIFRAVKLLTSAAELEHPKAIFSLVQIYLFSPYGHPRDITKAKAYLDQLVMLNGDTEAHHLLGHIYATGLDGSEPDQAMAMLHHSFAARAGHSASQMVLGFRHLNGIGAANSCPRALNYYYQAAQSVMNNFHTGPPGGLSPPRAGIRLSDFEGGVFGERAKGAKGKGREAVEQEADELIEYYRYMATNGNLEATYILGEMYYHGTRTVTRDFAKAGRYLQRLEEKLEGLGSPSEWDKSNIEIGAQTYSLLGRMYLRGEGFSPSNKTALAYFRKSADHENEEGLYWLGIMLIDTGTAKSEGVKYLAKAAEKKHPEANARLGLLYHAAERNSEAHTHLRLAAQRGSLLATFHLARFYVEGTHVTESCATAAALYKLVSEKGLWHYDHTAQAYLHHRRGEMETAALYYSLAAEMGIEVAQANLAWLIDLGKYPMPAISQAAASNSTVRPNYRMALTYWTRSANQDNGESRIKQGDYYYYGLAASHPPSSDDLKKAASCYQYAAEKYLSSLAMWNIGWMHENGIGVPLDFHLAKRYYDDALTNNPDASLPVSLSLIKLGAKFIFNYFSAPKQGESLVSFFHPKPPSPDPPAQEAESPALLKESSSEEKEESPAPWLQKKSNDDDDWSGALPYERLRNQRSGESIADEHEASGYNLPDDDDDPMLNNILILGLCILVGWLVYQRQFGVNEQPAAPPAPPIAALNPDPAAGQL</sequence>
<keyword evidence="2" id="KW-1185">Reference proteome</keyword>
<dbReference type="Proteomes" id="UP001165960">
    <property type="component" value="Unassembled WGS sequence"/>
</dbReference>
<evidence type="ECO:0000313" key="2">
    <source>
        <dbReference type="Proteomes" id="UP001165960"/>
    </source>
</evidence>
<organism evidence="1 2">
    <name type="scientific">Entomophthora muscae</name>
    <dbReference type="NCBI Taxonomy" id="34485"/>
    <lineage>
        <taxon>Eukaryota</taxon>
        <taxon>Fungi</taxon>
        <taxon>Fungi incertae sedis</taxon>
        <taxon>Zoopagomycota</taxon>
        <taxon>Entomophthoromycotina</taxon>
        <taxon>Entomophthoromycetes</taxon>
        <taxon>Entomophthorales</taxon>
        <taxon>Entomophthoraceae</taxon>
        <taxon>Entomophthora</taxon>
    </lineage>
</organism>
<gene>
    <name evidence="1" type="primary">HRD3_2</name>
    <name evidence="1" type="ORF">DSO57_1031584</name>
</gene>
<comment type="caution">
    <text evidence="1">The sequence shown here is derived from an EMBL/GenBank/DDBJ whole genome shotgun (WGS) entry which is preliminary data.</text>
</comment>
<name>A0ACC2RRQ7_9FUNG</name>